<evidence type="ECO:0000256" key="9">
    <source>
        <dbReference type="ARBA" id="ARBA00061550"/>
    </source>
</evidence>
<dbReference type="FunFam" id="3.40.50.790:FF:000004">
    <property type="entry name" value="Ribosomal L1 domain-containing 1-like 1"/>
    <property type="match status" value="1"/>
</dbReference>
<accession>A0A3P8WW43</accession>
<evidence type="ECO:0000256" key="8">
    <source>
        <dbReference type="ARBA" id="ARBA00054167"/>
    </source>
</evidence>
<dbReference type="OMA" id="PQRAYKN"/>
<reference evidence="12" key="2">
    <citation type="submission" date="2025-08" db="UniProtKB">
        <authorList>
            <consortium name="Ensembl"/>
        </authorList>
    </citation>
    <scope>IDENTIFICATION</scope>
</reference>
<evidence type="ECO:0000256" key="7">
    <source>
        <dbReference type="ARBA" id="ARBA00023242"/>
    </source>
</evidence>
<keyword evidence="13" id="KW-1185">Reference proteome</keyword>
<feature type="region of interest" description="Disordered" evidence="11">
    <location>
        <begin position="251"/>
        <end position="369"/>
    </location>
</feature>
<dbReference type="GO" id="GO:0003723">
    <property type="term" value="F:RNA binding"/>
    <property type="evidence" value="ECO:0007669"/>
    <property type="project" value="InterPro"/>
</dbReference>
<feature type="compositionally biased region" description="Basic and acidic residues" evidence="11">
    <location>
        <begin position="274"/>
        <end position="286"/>
    </location>
</feature>
<dbReference type="InParanoid" id="A0A3P8WW43"/>
<dbReference type="GeneTree" id="ENSGT00440000038603"/>
<dbReference type="STRING" id="244447.ENSCSEP00000030752"/>
<evidence type="ECO:0000256" key="2">
    <source>
        <dbReference type="ARBA" id="ARBA00022499"/>
    </source>
</evidence>
<dbReference type="GeneID" id="103382091"/>
<proteinExistence type="inferred from homology"/>
<evidence type="ECO:0000256" key="10">
    <source>
        <dbReference type="ARBA" id="ARBA00070787"/>
    </source>
</evidence>
<dbReference type="Gene3D" id="3.30.190.20">
    <property type="match status" value="1"/>
</dbReference>
<dbReference type="SUPFAM" id="SSF56808">
    <property type="entry name" value="Ribosomal protein L1"/>
    <property type="match status" value="1"/>
</dbReference>
<dbReference type="PANTHER" id="PTHR23105">
    <property type="entry name" value="RIBOSOMAL PROTEIN L7AE FAMILY MEMBER"/>
    <property type="match status" value="1"/>
</dbReference>
<evidence type="ECO:0000313" key="13">
    <source>
        <dbReference type="Proteomes" id="UP000265120"/>
    </source>
</evidence>
<evidence type="ECO:0000256" key="6">
    <source>
        <dbReference type="ARBA" id="ARBA00023054"/>
    </source>
</evidence>
<dbReference type="InterPro" id="IPR050257">
    <property type="entry name" value="eL8/uL1-like"/>
</dbReference>
<feature type="compositionally biased region" description="Acidic residues" evidence="11">
    <location>
        <begin position="287"/>
        <end position="297"/>
    </location>
</feature>
<dbReference type="RefSeq" id="XP_008312977.1">
    <property type="nucleotide sequence ID" value="XM_008314755.2"/>
</dbReference>
<dbReference type="CTD" id="26156"/>
<keyword evidence="6" id="KW-0175">Coiled coil</keyword>
<dbReference type="InterPro" id="IPR028364">
    <property type="entry name" value="Ribosomal_uL1/biogenesis"/>
</dbReference>
<evidence type="ECO:0000256" key="11">
    <source>
        <dbReference type="SAM" id="MobiDB-lite"/>
    </source>
</evidence>
<dbReference type="Proteomes" id="UP000265120">
    <property type="component" value="Chromosome 8"/>
</dbReference>
<dbReference type="Gene3D" id="3.40.50.790">
    <property type="match status" value="1"/>
</dbReference>
<reference evidence="12" key="3">
    <citation type="submission" date="2025-09" db="UniProtKB">
        <authorList>
            <consortium name="Ensembl"/>
        </authorList>
    </citation>
    <scope>IDENTIFICATION</scope>
</reference>
<evidence type="ECO:0000256" key="3">
    <source>
        <dbReference type="ARBA" id="ARBA00022553"/>
    </source>
</evidence>
<keyword evidence="3" id="KW-0597">Phosphoprotein</keyword>
<name>A0A3P8WW43_CYNSE</name>
<feature type="compositionally biased region" description="Basic and acidic residues" evidence="11">
    <location>
        <begin position="314"/>
        <end position="330"/>
    </location>
</feature>
<evidence type="ECO:0000256" key="1">
    <source>
        <dbReference type="ARBA" id="ARBA00004604"/>
    </source>
</evidence>
<organism evidence="12 13">
    <name type="scientific">Cynoglossus semilaevis</name>
    <name type="common">Tongue sole</name>
    <dbReference type="NCBI Taxonomy" id="244447"/>
    <lineage>
        <taxon>Eukaryota</taxon>
        <taxon>Metazoa</taxon>
        <taxon>Chordata</taxon>
        <taxon>Craniata</taxon>
        <taxon>Vertebrata</taxon>
        <taxon>Euteleostomi</taxon>
        <taxon>Actinopterygii</taxon>
        <taxon>Neopterygii</taxon>
        <taxon>Teleostei</taxon>
        <taxon>Neoteleostei</taxon>
        <taxon>Acanthomorphata</taxon>
        <taxon>Carangaria</taxon>
        <taxon>Pleuronectiformes</taxon>
        <taxon>Pleuronectoidei</taxon>
        <taxon>Cynoglossidae</taxon>
        <taxon>Cynoglossinae</taxon>
        <taxon>Cynoglossus</taxon>
    </lineage>
</organism>
<sequence length="369" mass="42082">MAEQAGFELDRSQVKKAVQALKAFLKTKSSGSSLFLDDTQHISLLFTLWRIPKQAQTIRIPLPHGQQTDSDEICLFTRDEPKMTSEQTQRFYKRLLQERGVKSISEIIPYKVLKTEYKPYEAKRRLLGNFDMFISDDRIRRLLPSHLGKHFYERKKEPLCVNLLSKNLARDIQSIIQGSKLKVTNKGSCCMARIGHSSMTADQLTENIEAAVKTVMAKLRMKGRVMKVIHLKSQTSVALPIYHSDLAHITQDKKAEKSDEADEEKTGAAKKQAKNKETEETEAAVKEEEEEEQEEEEKIPQLVPMETPKKKAKVEKPLTKRKKTQLEKAPKPAAAKKEKKSQSKVIKKTKTMAVGKSESKVKRKVPKVK</sequence>
<protein>
    <recommendedName>
        <fullName evidence="10">Ribosomal L1 domain-containing protein 1</fullName>
    </recommendedName>
</protein>
<keyword evidence="5" id="KW-0007">Acetylation</keyword>
<dbReference type="InterPro" id="IPR016095">
    <property type="entry name" value="Ribosomal_uL1_3-a/b-sand"/>
</dbReference>
<dbReference type="Pfam" id="PF00687">
    <property type="entry name" value="Ribosomal_L1"/>
    <property type="match status" value="1"/>
</dbReference>
<dbReference type="Ensembl" id="ENSCSET00000031158.1">
    <property type="protein sequence ID" value="ENSCSEP00000030752.1"/>
    <property type="gene ID" value="ENSCSEG00000019693.1"/>
</dbReference>
<comment type="similarity">
    <text evidence="9">Belongs to the universal ribosomal protein uL1 family. Highly divergent.</text>
</comment>
<dbReference type="KEGG" id="csem:103382091"/>
<evidence type="ECO:0000313" key="12">
    <source>
        <dbReference type="Ensembl" id="ENSCSEP00000030752.1"/>
    </source>
</evidence>
<dbReference type="InterPro" id="IPR023674">
    <property type="entry name" value="Ribosomal_uL1-like"/>
</dbReference>
<evidence type="ECO:0000256" key="5">
    <source>
        <dbReference type="ARBA" id="ARBA00022990"/>
    </source>
</evidence>
<dbReference type="GO" id="GO:0005730">
    <property type="term" value="C:nucleolus"/>
    <property type="evidence" value="ECO:0007669"/>
    <property type="project" value="UniProtKB-SubCell"/>
</dbReference>
<keyword evidence="4" id="KW-0832">Ubl conjugation</keyword>
<reference evidence="12 13" key="1">
    <citation type="journal article" date="2014" name="Nat. Genet.">
        <title>Whole-genome sequence of a flatfish provides insights into ZW sex chromosome evolution and adaptation to a benthic lifestyle.</title>
        <authorList>
            <person name="Chen S."/>
            <person name="Zhang G."/>
            <person name="Shao C."/>
            <person name="Huang Q."/>
            <person name="Liu G."/>
            <person name="Zhang P."/>
            <person name="Song W."/>
            <person name="An N."/>
            <person name="Chalopin D."/>
            <person name="Volff J.N."/>
            <person name="Hong Y."/>
            <person name="Li Q."/>
            <person name="Sha Z."/>
            <person name="Zhou H."/>
            <person name="Xie M."/>
            <person name="Yu Q."/>
            <person name="Liu Y."/>
            <person name="Xiang H."/>
            <person name="Wang N."/>
            <person name="Wu K."/>
            <person name="Yang C."/>
            <person name="Zhou Q."/>
            <person name="Liao X."/>
            <person name="Yang L."/>
            <person name="Hu Q."/>
            <person name="Zhang J."/>
            <person name="Meng L."/>
            <person name="Jin L."/>
            <person name="Tian Y."/>
            <person name="Lian J."/>
            <person name="Yang J."/>
            <person name="Miao G."/>
            <person name="Liu S."/>
            <person name="Liang Z."/>
            <person name="Yan F."/>
            <person name="Li Y."/>
            <person name="Sun B."/>
            <person name="Zhang H."/>
            <person name="Zhang J."/>
            <person name="Zhu Y."/>
            <person name="Du M."/>
            <person name="Zhao Y."/>
            <person name="Schartl M."/>
            <person name="Tang Q."/>
            <person name="Wang J."/>
        </authorList>
    </citation>
    <scope>NUCLEOTIDE SEQUENCE</scope>
</reference>
<dbReference type="FunCoup" id="A0A3P8WW43">
    <property type="interactions" value="1022"/>
</dbReference>
<dbReference type="AlphaFoldDB" id="A0A3P8WW43"/>
<keyword evidence="7" id="KW-0539">Nucleus</keyword>
<keyword evidence="2" id="KW-1017">Isopeptide bond</keyword>
<evidence type="ECO:0000256" key="4">
    <source>
        <dbReference type="ARBA" id="ARBA00022843"/>
    </source>
</evidence>
<dbReference type="CDD" id="cd00403">
    <property type="entry name" value="Ribosomal_L1"/>
    <property type="match status" value="1"/>
</dbReference>
<dbReference type="OrthoDB" id="10251727at2759"/>
<comment type="subcellular location">
    <subcellularLocation>
        <location evidence="1">Nucleus</location>
        <location evidence="1">Nucleolus</location>
    </subcellularLocation>
</comment>
<comment type="function">
    <text evidence="8">Regulates cellular senescence through inhibition of PTEN translation. Acts as a pro-apoptotic regulator in response to DNA damage.</text>
</comment>